<proteinExistence type="inferred from homology"/>
<protein>
    <submittedName>
        <fullName evidence="4">Fumarylacetoacetate hydrolase</fullName>
    </submittedName>
</protein>
<dbReference type="AlphaFoldDB" id="A0A0M2ZGW7"/>
<dbReference type="STRING" id="81858.BST23_24270"/>
<dbReference type="EMBL" id="MVHP01000043">
    <property type="protein sequence ID" value="ORA59591.1"/>
    <property type="molecule type" value="Genomic_DNA"/>
</dbReference>
<accession>A0A1A0Q466</accession>
<gene>
    <name evidence="4" type="ORF">BST23_24270</name>
</gene>
<dbReference type="PANTHER" id="PTHR42796">
    <property type="entry name" value="FUMARYLACETOACETATE HYDROLASE DOMAIN-CONTAINING PROTEIN 2A-RELATED"/>
    <property type="match status" value="1"/>
</dbReference>
<dbReference type="GO" id="GO:0044281">
    <property type="term" value="P:small molecule metabolic process"/>
    <property type="evidence" value="ECO:0007669"/>
    <property type="project" value="UniProtKB-ARBA"/>
</dbReference>
<comment type="caution">
    <text evidence="4">The sequence shown here is derived from an EMBL/GenBank/DDBJ whole genome shotgun (WGS) entry which is preliminary data.</text>
</comment>
<evidence type="ECO:0000313" key="4">
    <source>
        <dbReference type="EMBL" id="ORA59591.1"/>
    </source>
</evidence>
<sequence>MKLANVSVAGRRLLVIEGVNGALIDASQLVGRDQLDMNAVLAEGDELLNALRKRLADGTIETAAIDPADVQWLPPSPTPSKIVGVAVNNKSIAQYAYREPTEPAYFLKPPSALVGHCEPVVVPTDFGLTHPEPELAAVIGRRSRNLSSERALEAVLGFTIINDITSPSLKDRDSMELMPAAGAIGPVELDWRRVRATEDRSVYLTYHARSKGCDSFAPMGPWLVTTDALGDPNHLDVTCLLDGEAVLVDSTSRLTFSVETVLAHLTRYMTLEAGDVVHFGTAVKVAAPERFPTVRHVDMSRIQGTLSVEIGGIGRLDNPITRS</sequence>
<evidence type="ECO:0000313" key="5">
    <source>
        <dbReference type="Proteomes" id="UP000192772"/>
    </source>
</evidence>
<organism evidence="4 5">
    <name type="scientific">Mycolicibacterium elephantis</name>
    <dbReference type="NCBI Taxonomy" id="81858"/>
    <lineage>
        <taxon>Bacteria</taxon>
        <taxon>Bacillati</taxon>
        <taxon>Actinomycetota</taxon>
        <taxon>Actinomycetes</taxon>
        <taxon>Mycobacteriales</taxon>
        <taxon>Mycobacteriaceae</taxon>
        <taxon>Mycolicibacterium</taxon>
    </lineage>
</organism>
<evidence type="ECO:0000256" key="1">
    <source>
        <dbReference type="ARBA" id="ARBA00010211"/>
    </source>
</evidence>
<dbReference type="PANTHER" id="PTHR42796:SF4">
    <property type="entry name" value="FUMARYLACETOACETATE HYDROLASE DOMAIN-CONTAINING PROTEIN 2A"/>
    <property type="match status" value="1"/>
</dbReference>
<dbReference type="InterPro" id="IPR036663">
    <property type="entry name" value="Fumarylacetoacetase_C_sf"/>
</dbReference>
<dbReference type="Proteomes" id="UP000192772">
    <property type="component" value="Unassembled WGS sequence"/>
</dbReference>
<dbReference type="GO" id="GO:0046872">
    <property type="term" value="F:metal ion binding"/>
    <property type="evidence" value="ECO:0007669"/>
    <property type="project" value="UniProtKB-KW"/>
</dbReference>
<dbReference type="InterPro" id="IPR051121">
    <property type="entry name" value="FAH"/>
</dbReference>
<name>A0A0M2ZGW7_9MYCO</name>
<dbReference type="Gene3D" id="3.90.850.10">
    <property type="entry name" value="Fumarylacetoacetase-like, C-terminal domain"/>
    <property type="match status" value="1"/>
</dbReference>
<dbReference type="OrthoDB" id="2273115at2"/>
<dbReference type="SUPFAM" id="SSF56529">
    <property type="entry name" value="FAH"/>
    <property type="match status" value="1"/>
</dbReference>
<keyword evidence="4" id="KW-0378">Hydrolase</keyword>
<dbReference type="GO" id="GO:0016787">
    <property type="term" value="F:hydrolase activity"/>
    <property type="evidence" value="ECO:0007669"/>
    <property type="project" value="UniProtKB-KW"/>
</dbReference>
<evidence type="ECO:0000256" key="2">
    <source>
        <dbReference type="ARBA" id="ARBA00022723"/>
    </source>
</evidence>
<comment type="similarity">
    <text evidence="1">Belongs to the FAH family.</text>
</comment>
<reference evidence="4 5" key="1">
    <citation type="submission" date="2017-02" db="EMBL/GenBank/DDBJ databases">
        <title>The new phylogeny of genus Mycobacterium.</title>
        <authorList>
            <person name="Tortoli E."/>
            <person name="Trovato A."/>
            <person name="Cirillo D.M."/>
        </authorList>
    </citation>
    <scope>NUCLEOTIDE SEQUENCE [LARGE SCALE GENOMIC DNA]</scope>
    <source>
        <strain evidence="4 5">FI-09383</strain>
    </source>
</reference>
<evidence type="ECO:0000259" key="3">
    <source>
        <dbReference type="Pfam" id="PF01557"/>
    </source>
</evidence>
<dbReference type="RefSeq" id="WP_046752324.1">
    <property type="nucleotide sequence ID" value="NZ_LBNO01000036.1"/>
</dbReference>
<dbReference type="Pfam" id="PF01557">
    <property type="entry name" value="FAA_hydrolase"/>
    <property type="match status" value="1"/>
</dbReference>
<accession>A0A0M2ZGW7</accession>
<keyword evidence="2" id="KW-0479">Metal-binding</keyword>
<feature type="domain" description="Fumarylacetoacetase-like C-terminal" evidence="3">
    <location>
        <begin position="81"/>
        <end position="320"/>
    </location>
</feature>
<dbReference type="InterPro" id="IPR011234">
    <property type="entry name" value="Fumarylacetoacetase-like_C"/>
</dbReference>